<feature type="transmembrane region" description="Helical" evidence="7">
    <location>
        <begin position="429"/>
        <end position="451"/>
    </location>
</feature>
<dbReference type="Pfam" id="PF02706">
    <property type="entry name" value="Wzz"/>
    <property type="match status" value="1"/>
</dbReference>
<evidence type="ECO:0000256" key="3">
    <source>
        <dbReference type="ARBA" id="ARBA00022692"/>
    </source>
</evidence>
<dbReference type="PANTHER" id="PTHR32309:SF13">
    <property type="entry name" value="FERRIC ENTEROBACTIN TRANSPORT PROTEIN FEPE"/>
    <property type="match status" value="1"/>
</dbReference>
<evidence type="ECO:0000256" key="1">
    <source>
        <dbReference type="ARBA" id="ARBA00004651"/>
    </source>
</evidence>
<proteinExistence type="predicted"/>
<sequence>MNDNLSVSLCLIFNGAWRRRYLIAIPLLLMPILATLIGLFTPKQYHSHTTLLIQETAKLNPFLEDLSVSTNLKDRFAALDSLLHSRYVLQRVIEDAKLLPKDAPQSEYDSKINQLSAAVTLSLVGSDLVQLTFKTQQPQDSAVILQAISERFLENVLAPEQSSISGSEKFLKEQITKQEIELNKAEKNLADFKRSQSAELPDLYSANVNRLHALKDKEEEKRTQLAGAKAALAALQTGISQVNPVIANLEQQIVNTTNEIALLRTRYTDSHSKIQAALYRLHQLEDERQAQMNAIPKIDSTDLNQLLNLSQNSNREQSNGNNKNDTLLDSQLKELQKAATSVKALQEEVNSINKLIRESEESVGSFGDVERQMSELERNLQVQRELYQDLLTRYKKAQVTGALGQFEKGDRVKVIDPPFIPTSPSTPPLIVFILAGIVAGLGIGIGFAVIAEITDSTVQRSDKLTMLIGAPVLIRIPYNKEIAHYANRPEQNHPDSSASRARGH</sequence>
<evidence type="ECO:0000256" key="7">
    <source>
        <dbReference type="SAM" id="Phobius"/>
    </source>
</evidence>
<keyword evidence="2" id="KW-1003">Cell membrane</keyword>
<dbReference type="GO" id="GO:0005886">
    <property type="term" value="C:plasma membrane"/>
    <property type="evidence" value="ECO:0007669"/>
    <property type="project" value="UniProtKB-SubCell"/>
</dbReference>
<name>A0A8I1WAC8_PLESH</name>
<protein>
    <recommendedName>
        <fullName evidence="12">Chain-length determining protein</fullName>
    </recommendedName>
</protein>
<feature type="coiled-coil region" evidence="6">
    <location>
        <begin position="168"/>
        <end position="195"/>
    </location>
</feature>
<evidence type="ECO:0000256" key="2">
    <source>
        <dbReference type="ARBA" id="ARBA00022475"/>
    </source>
</evidence>
<dbReference type="InterPro" id="IPR032807">
    <property type="entry name" value="GNVR"/>
</dbReference>
<reference evidence="10" key="1">
    <citation type="submission" date="2021-03" db="EMBL/GenBank/DDBJ databases">
        <title>Plesiomonas shigelloides zfcc0051, isolated from zebrafish feces.</title>
        <authorList>
            <person name="Vanderhoek Z."/>
            <person name="Gaulke C."/>
        </authorList>
    </citation>
    <scope>NUCLEOTIDE SEQUENCE</scope>
    <source>
        <strain evidence="10">Zfcc0051</strain>
    </source>
</reference>
<gene>
    <name evidence="10" type="ORF">J2R62_12775</name>
</gene>
<dbReference type="InterPro" id="IPR050445">
    <property type="entry name" value="Bact_polysacc_biosynth/exp"/>
</dbReference>
<dbReference type="Proteomes" id="UP000664658">
    <property type="component" value="Unassembled WGS sequence"/>
</dbReference>
<dbReference type="InterPro" id="IPR003856">
    <property type="entry name" value="LPS_length_determ_N"/>
</dbReference>
<feature type="domain" description="Polysaccharide chain length determinant N-terminal" evidence="8">
    <location>
        <begin position="8"/>
        <end position="95"/>
    </location>
</feature>
<evidence type="ECO:0008006" key="12">
    <source>
        <dbReference type="Google" id="ProtNLM"/>
    </source>
</evidence>
<keyword evidence="4 7" id="KW-1133">Transmembrane helix</keyword>
<evidence type="ECO:0000313" key="10">
    <source>
        <dbReference type="EMBL" id="MBO1109070.1"/>
    </source>
</evidence>
<keyword evidence="5 7" id="KW-0472">Membrane</keyword>
<evidence type="ECO:0000313" key="11">
    <source>
        <dbReference type="Proteomes" id="UP000664658"/>
    </source>
</evidence>
<evidence type="ECO:0000259" key="9">
    <source>
        <dbReference type="Pfam" id="PF13807"/>
    </source>
</evidence>
<feature type="coiled-coil region" evidence="6">
    <location>
        <begin position="328"/>
        <end position="393"/>
    </location>
</feature>
<evidence type="ECO:0000256" key="6">
    <source>
        <dbReference type="SAM" id="Coils"/>
    </source>
</evidence>
<organism evidence="10 11">
    <name type="scientific">Plesiomonas shigelloides</name>
    <name type="common">Aeromonas shigelloides</name>
    <dbReference type="NCBI Taxonomy" id="703"/>
    <lineage>
        <taxon>Bacteria</taxon>
        <taxon>Pseudomonadati</taxon>
        <taxon>Pseudomonadota</taxon>
        <taxon>Gammaproteobacteria</taxon>
        <taxon>Enterobacterales</taxon>
        <taxon>Enterobacteriaceae</taxon>
        <taxon>Plesiomonas</taxon>
    </lineage>
</organism>
<dbReference type="RefSeq" id="WP_207542355.1">
    <property type="nucleotide sequence ID" value="NZ_JAFNAA010000014.1"/>
</dbReference>
<feature type="domain" description="Tyrosine-protein kinase G-rich" evidence="9">
    <location>
        <begin position="369"/>
        <end position="450"/>
    </location>
</feature>
<dbReference type="EMBL" id="JAFNAA010000014">
    <property type="protein sequence ID" value="MBO1109070.1"/>
    <property type="molecule type" value="Genomic_DNA"/>
</dbReference>
<keyword evidence="6" id="KW-0175">Coiled coil</keyword>
<evidence type="ECO:0000259" key="8">
    <source>
        <dbReference type="Pfam" id="PF02706"/>
    </source>
</evidence>
<keyword evidence="3 7" id="KW-0812">Transmembrane</keyword>
<dbReference type="AlphaFoldDB" id="A0A8I1WAC8"/>
<accession>A0A8I1WAC8</accession>
<dbReference type="Pfam" id="PF13807">
    <property type="entry name" value="GNVR"/>
    <property type="match status" value="1"/>
</dbReference>
<feature type="transmembrane region" description="Helical" evidence="7">
    <location>
        <begin position="21"/>
        <end position="40"/>
    </location>
</feature>
<dbReference type="GO" id="GO:0004713">
    <property type="term" value="F:protein tyrosine kinase activity"/>
    <property type="evidence" value="ECO:0007669"/>
    <property type="project" value="TreeGrafter"/>
</dbReference>
<comment type="subcellular location">
    <subcellularLocation>
        <location evidence="1">Cell membrane</location>
        <topology evidence="1">Multi-pass membrane protein</topology>
    </subcellularLocation>
</comment>
<dbReference type="PANTHER" id="PTHR32309">
    <property type="entry name" value="TYROSINE-PROTEIN KINASE"/>
    <property type="match status" value="1"/>
</dbReference>
<evidence type="ECO:0000256" key="5">
    <source>
        <dbReference type="ARBA" id="ARBA00023136"/>
    </source>
</evidence>
<comment type="caution">
    <text evidence="10">The sequence shown here is derived from an EMBL/GenBank/DDBJ whole genome shotgun (WGS) entry which is preliminary data.</text>
</comment>
<evidence type="ECO:0000256" key="4">
    <source>
        <dbReference type="ARBA" id="ARBA00022989"/>
    </source>
</evidence>